<gene>
    <name evidence="2" type="ORF">ACFSTE_16120</name>
</gene>
<organism evidence="2 3">
    <name type="scientific">Aquimarina hainanensis</name>
    <dbReference type="NCBI Taxonomy" id="1578017"/>
    <lineage>
        <taxon>Bacteria</taxon>
        <taxon>Pseudomonadati</taxon>
        <taxon>Bacteroidota</taxon>
        <taxon>Flavobacteriia</taxon>
        <taxon>Flavobacteriales</taxon>
        <taxon>Flavobacteriaceae</taxon>
        <taxon>Aquimarina</taxon>
    </lineage>
</organism>
<evidence type="ECO:0000256" key="1">
    <source>
        <dbReference type="SAM" id="MobiDB-lite"/>
    </source>
</evidence>
<feature type="region of interest" description="Disordered" evidence="1">
    <location>
        <begin position="1"/>
        <end position="24"/>
    </location>
</feature>
<dbReference type="InterPro" id="IPR016024">
    <property type="entry name" value="ARM-type_fold"/>
</dbReference>
<dbReference type="SUPFAM" id="SSF48371">
    <property type="entry name" value="ARM repeat"/>
    <property type="match status" value="1"/>
</dbReference>
<evidence type="ECO:0000313" key="2">
    <source>
        <dbReference type="EMBL" id="MFD2592366.1"/>
    </source>
</evidence>
<dbReference type="Proteomes" id="UP001597459">
    <property type="component" value="Unassembled WGS sequence"/>
</dbReference>
<proteinExistence type="predicted"/>
<protein>
    <submittedName>
        <fullName evidence="2">DNA alkylation repair protein</fullName>
    </submittedName>
</protein>
<dbReference type="RefSeq" id="WP_378254343.1">
    <property type="nucleotide sequence ID" value="NZ_JBHSJV010000001.1"/>
</dbReference>
<sequence>MHDDCSHSLKKTLPDAIRNRKGPRKKEDIPKKVLELLNKGIIASVNLTEWLAVNHIELITSNFPSLGIPQQVLNTCLQKLEALKKPSTMNTIRTIGEAIYTYTEATNETDYFIDKLSNHPSDSIRCYTPYIIALYSTLRFEEKLDLARPLIKDPHFGVREVVWMALRPELILHIDIAIPFLSHWAKDQHEYIRRFTTEITRPRGVWCTHITTLKEHPEQGLPILSLLKSDTSIYVQDSVGNWLNDASKSAPDFVLQLCNEWNQTSPTKETKRIIKKALRTLQKK</sequence>
<evidence type="ECO:0000313" key="3">
    <source>
        <dbReference type="Proteomes" id="UP001597459"/>
    </source>
</evidence>
<dbReference type="Pfam" id="PF08713">
    <property type="entry name" value="DNA_alkylation"/>
    <property type="match status" value="1"/>
</dbReference>
<accession>A0ABW5NC03</accession>
<dbReference type="Gene3D" id="1.25.40.290">
    <property type="entry name" value="ARM repeat domains"/>
    <property type="match status" value="1"/>
</dbReference>
<dbReference type="EMBL" id="JBHULX010000039">
    <property type="protein sequence ID" value="MFD2592366.1"/>
    <property type="molecule type" value="Genomic_DNA"/>
</dbReference>
<dbReference type="InterPro" id="IPR014825">
    <property type="entry name" value="DNA_alkylation"/>
</dbReference>
<name>A0ABW5NC03_9FLAO</name>
<comment type="caution">
    <text evidence="2">The sequence shown here is derived from an EMBL/GenBank/DDBJ whole genome shotgun (WGS) entry which is preliminary data.</text>
</comment>
<keyword evidence="3" id="KW-1185">Reference proteome</keyword>
<reference evidence="3" key="1">
    <citation type="journal article" date="2019" name="Int. J. Syst. Evol. Microbiol.">
        <title>The Global Catalogue of Microorganisms (GCM) 10K type strain sequencing project: providing services to taxonomists for standard genome sequencing and annotation.</title>
        <authorList>
            <consortium name="The Broad Institute Genomics Platform"/>
            <consortium name="The Broad Institute Genome Sequencing Center for Infectious Disease"/>
            <person name="Wu L."/>
            <person name="Ma J."/>
        </authorList>
    </citation>
    <scope>NUCLEOTIDE SEQUENCE [LARGE SCALE GENOMIC DNA]</scope>
    <source>
        <strain evidence="3">KCTC 42423</strain>
    </source>
</reference>